<dbReference type="GO" id="GO:0019303">
    <property type="term" value="P:D-ribose catabolic process"/>
    <property type="evidence" value="ECO:0007669"/>
    <property type="project" value="UniProtKB-UniRule"/>
</dbReference>
<comment type="subunit">
    <text evidence="9">Homodimer.</text>
</comment>
<name>A0A9X8Y930_9FIRM</name>
<reference evidence="11 12" key="1">
    <citation type="submission" date="2019-03" db="EMBL/GenBank/DDBJ databases">
        <title>Genomic Encyclopedia of Type Strains, Phase IV (KMG-IV): sequencing the most valuable type-strain genomes for metagenomic binning, comparative biology and taxonomic classification.</title>
        <authorList>
            <person name="Goeker M."/>
        </authorList>
    </citation>
    <scope>NUCLEOTIDE SEQUENCE [LARGE SCALE GENOMIC DNA]</scope>
    <source>
        <strain evidence="11 12">DSM 100433</strain>
    </source>
</reference>
<evidence type="ECO:0000313" key="12">
    <source>
        <dbReference type="Proteomes" id="UP000294682"/>
    </source>
</evidence>
<keyword evidence="8 9" id="KW-0119">Carbohydrate metabolism</keyword>
<evidence type="ECO:0000256" key="2">
    <source>
        <dbReference type="ARBA" id="ARBA00022723"/>
    </source>
</evidence>
<evidence type="ECO:0000256" key="8">
    <source>
        <dbReference type="ARBA" id="ARBA00023277"/>
    </source>
</evidence>
<dbReference type="GO" id="GO:0005524">
    <property type="term" value="F:ATP binding"/>
    <property type="evidence" value="ECO:0007669"/>
    <property type="project" value="UniProtKB-UniRule"/>
</dbReference>
<dbReference type="Proteomes" id="UP000294682">
    <property type="component" value="Unassembled WGS sequence"/>
</dbReference>
<feature type="binding site" evidence="9">
    <location>
        <position position="275"/>
    </location>
    <ligand>
        <name>K(+)</name>
        <dbReference type="ChEBI" id="CHEBI:29103"/>
    </ligand>
</feature>
<comment type="cofactor">
    <cofactor evidence="9">
        <name>Mg(2+)</name>
        <dbReference type="ChEBI" id="CHEBI:18420"/>
    </cofactor>
    <text evidence="9">Requires a divalent cation, most likely magnesium in vivo, as an electrophilic catalyst to aid phosphoryl group transfer. It is the chelate of the metal and the nucleotide that is the actual substrate.</text>
</comment>
<keyword evidence="9" id="KW-0963">Cytoplasm</keyword>
<keyword evidence="4 9" id="KW-0418">Kinase</keyword>
<organism evidence="11 12">
    <name type="scientific">Harryflintia acetispora</name>
    <dbReference type="NCBI Taxonomy" id="1849041"/>
    <lineage>
        <taxon>Bacteria</taxon>
        <taxon>Bacillati</taxon>
        <taxon>Bacillota</taxon>
        <taxon>Clostridia</taxon>
        <taxon>Eubacteriales</taxon>
        <taxon>Oscillospiraceae</taxon>
        <taxon>Harryflintia</taxon>
    </lineage>
</organism>
<keyword evidence="6 9" id="KW-0460">Magnesium</keyword>
<dbReference type="SUPFAM" id="SSF53613">
    <property type="entry name" value="Ribokinase-like"/>
    <property type="match status" value="1"/>
</dbReference>
<feature type="binding site" evidence="9">
    <location>
        <position position="241"/>
    </location>
    <ligand>
        <name>K(+)</name>
        <dbReference type="ChEBI" id="CHEBI:29103"/>
    </ligand>
</feature>
<feature type="binding site" evidence="9">
    <location>
        <position position="284"/>
    </location>
    <ligand>
        <name>K(+)</name>
        <dbReference type="ChEBI" id="CHEBI:29103"/>
    </ligand>
</feature>
<dbReference type="PANTHER" id="PTHR10584:SF166">
    <property type="entry name" value="RIBOKINASE"/>
    <property type="match status" value="1"/>
</dbReference>
<feature type="binding site" evidence="9">
    <location>
        <begin position="10"/>
        <end position="12"/>
    </location>
    <ligand>
        <name>substrate</name>
    </ligand>
</feature>
<feature type="binding site" evidence="9">
    <location>
        <position position="280"/>
    </location>
    <ligand>
        <name>K(+)</name>
        <dbReference type="ChEBI" id="CHEBI:29103"/>
    </ligand>
</feature>
<feature type="binding site" evidence="9">
    <location>
        <position position="179"/>
    </location>
    <ligand>
        <name>ATP</name>
        <dbReference type="ChEBI" id="CHEBI:30616"/>
    </ligand>
</feature>
<dbReference type="EMBL" id="SLUK01000002">
    <property type="protein sequence ID" value="TCL44535.1"/>
    <property type="molecule type" value="Genomic_DNA"/>
</dbReference>
<feature type="active site" description="Proton acceptor" evidence="9">
    <location>
        <position position="245"/>
    </location>
</feature>
<comment type="caution">
    <text evidence="9">Lacks conserved residue(s) required for the propagation of feature annotation.</text>
</comment>
<gene>
    <name evidence="9" type="primary">rbsK</name>
    <name evidence="11" type="ORF">EDD78_102155</name>
</gene>
<dbReference type="GO" id="GO:0046872">
    <property type="term" value="F:metal ion binding"/>
    <property type="evidence" value="ECO:0007669"/>
    <property type="project" value="UniProtKB-KW"/>
</dbReference>
<sequence>MKILNFGSLNIDHVYQVGHIVREGETIRAKELRHFAGGKGFNQSIALARAGAQVFHAGCVGEDGDHLCGLLRENGVDTRYIKTVNTPTGNAVIQVDEHGQNSIVVYGGANHEIGREQIERTLSDFSPGDWLLLQNEISEIPYLIELGCRKGLKIALNPSPFDRGMLGLPLENLSLLFVNEVEAAQMTGFDGGDVEEIVTQLGAVLPGSGIVLTLGERGSVYLHDGQAVYQRSFPAKAVDTTAAGDTFTGYFLAAVLQGQTPQAAMELASRASALAVSRPGAYPSIPWKEELQAN</sequence>
<dbReference type="InterPro" id="IPR011611">
    <property type="entry name" value="PfkB_dom"/>
</dbReference>
<keyword evidence="3 9" id="KW-0547">Nucleotide-binding</keyword>
<evidence type="ECO:0000256" key="9">
    <source>
        <dbReference type="HAMAP-Rule" id="MF_01987"/>
    </source>
</evidence>
<evidence type="ECO:0000313" key="11">
    <source>
        <dbReference type="EMBL" id="TCL44535.1"/>
    </source>
</evidence>
<feature type="binding site" evidence="9">
    <location>
        <begin position="244"/>
        <end position="245"/>
    </location>
    <ligand>
        <name>ATP</name>
        <dbReference type="ChEBI" id="CHEBI:30616"/>
    </ligand>
</feature>
<feature type="binding site" evidence="9">
    <location>
        <begin position="213"/>
        <end position="218"/>
    </location>
    <ligand>
        <name>ATP</name>
        <dbReference type="ChEBI" id="CHEBI:30616"/>
    </ligand>
</feature>
<dbReference type="InterPro" id="IPR002139">
    <property type="entry name" value="Ribo/fructo_kinase"/>
</dbReference>
<evidence type="ECO:0000259" key="10">
    <source>
        <dbReference type="Pfam" id="PF00294"/>
    </source>
</evidence>
<feature type="binding site" evidence="9">
    <location>
        <begin position="38"/>
        <end position="42"/>
    </location>
    <ligand>
        <name>substrate</name>
    </ligand>
</feature>
<keyword evidence="1 9" id="KW-0808">Transferase</keyword>
<comment type="similarity">
    <text evidence="9">Belongs to the carbohydrate kinase PfkB family. Ribokinase subfamily.</text>
</comment>
<comment type="pathway">
    <text evidence="9">Carbohydrate metabolism; D-ribose degradation; D-ribose 5-phosphate from beta-D-ribopyranose: step 2/2.</text>
</comment>
<comment type="caution">
    <text evidence="11">The sequence shown here is derived from an EMBL/GenBank/DDBJ whole genome shotgun (WGS) entry which is preliminary data.</text>
</comment>
<evidence type="ECO:0000256" key="3">
    <source>
        <dbReference type="ARBA" id="ARBA00022741"/>
    </source>
</evidence>
<keyword evidence="5 9" id="KW-0067">ATP-binding</keyword>
<feature type="domain" description="Carbohydrate kinase PfkB" evidence="10">
    <location>
        <begin position="3"/>
        <end position="287"/>
    </location>
</feature>
<dbReference type="CDD" id="cd01174">
    <property type="entry name" value="ribokinase"/>
    <property type="match status" value="1"/>
</dbReference>
<evidence type="ECO:0000256" key="5">
    <source>
        <dbReference type="ARBA" id="ARBA00022840"/>
    </source>
</evidence>
<comment type="catalytic activity">
    <reaction evidence="9">
        <text>D-ribose + ATP = D-ribose 5-phosphate + ADP + H(+)</text>
        <dbReference type="Rhea" id="RHEA:13697"/>
        <dbReference type="ChEBI" id="CHEBI:15378"/>
        <dbReference type="ChEBI" id="CHEBI:30616"/>
        <dbReference type="ChEBI" id="CHEBI:47013"/>
        <dbReference type="ChEBI" id="CHEBI:78346"/>
        <dbReference type="ChEBI" id="CHEBI:456216"/>
        <dbReference type="EC" id="2.7.1.15"/>
    </reaction>
</comment>
<comment type="activity regulation">
    <text evidence="9">Activated by a monovalent cation that binds near, but not in, the active site. The most likely occupant of the site in vivo is potassium. Ion binding induces a conformational change that may alter substrate affinity.</text>
</comment>
<dbReference type="InterPro" id="IPR029056">
    <property type="entry name" value="Ribokinase-like"/>
</dbReference>
<dbReference type="HAMAP" id="MF_01987">
    <property type="entry name" value="Ribokinase"/>
    <property type="match status" value="1"/>
</dbReference>
<keyword evidence="2 9" id="KW-0479">Metal-binding</keyword>
<dbReference type="RefSeq" id="WP_132083961.1">
    <property type="nucleotide sequence ID" value="NZ_SLUK01000002.1"/>
</dbReference>
<accession>A0A9X8Y930</accession>
<feature type="binding site" evidence="9">
    <location>
        <position position="245"/>
    </location>
    <ligand>
        <name>substrate</name>
    </ligand>
</feature>
<dbReference type="Pfam" id="PF00294">
    <property type="entry name" value="PfkB"/>
    <property type="match status" value="1"/>
</dbReference>
<dbReference type="InterPro" id="IPR011877">
    <property type="entry name" value="Ribokinase"/>
</dbReference>
<evidence type="ECO:0000256" key="7">
    <source>
        <dbReference type="ARBA" id="ARBA00022958"/>
    </source>
</evidence>
<proteinExistence type="inferred from homology"/>
<dbReference type="EC" id="2.7.1.15" evidence="9"/>
<keyword evidence="12" id="KW-1185">Reference proteome</keyword>
<feature type="binding site" evidence="9">
    <location>
        <position position="136"/>
    </location>
    <ligand>
        <name>substrate</name>
    </ligand>
</feature>
<dbReference type="GO" id="GO:0004747">
    <property type="term" value="F:ribokinase activity"/>
    <property type="evidence" value="ECO:0007669"/>
    <property type="project" value="UniProtKB-UniRule"/>
</dbReference>
<dbReference type="PANTHER" id="PTHR10584">
    <property type="entry name" value="SUGAR KINASE"/>
    <property type="match status" value="1"/>
</dbReference>
<comment type="function">
    <text evidence="9">Catalyzes the phosphorylation of ribose at O-5 in a reaction requiring ATP and magnesium. The resulting D-ribose-5-phosphate can then be used either for sythesis of nucleotides, histidine, and tryptophan, or as a component of the pentose phosphate pathway.</text>
</comment>
<evidence type="ECO:0000256" key="1">
    <source>
        <dbReference type="ARBA" id="ARBA00022679"/>
    </source>
</evidence>
<feature type="binding site" evidence="9">
    <location>
        <position position="239"/>
    </location>
    <ligand>
        <name>K(+)</name>
        <dbReference type="ChEBI" id="CHEBI:29103"/>
    </ligand>
</feature>
<keyword evidence="7 9" id="KW-0630">Potassium</keyword>
<dbReference type="Gene3D" id="3.40.1190.20">
    <property type="match status" value="1"/>
</dbReference>
<dbReference type="GO" id="GO:0005737">
    <property type="term" value="C:cytoplasm"/>
    <property type="evidence" value="ECO:0007669"/>
    <property type="project" value="UniProtKB-SubCell"/>
</dbReference>
<dbReference type="PRINTS" id="PR00990">
    <property type="entry name" value="RIBOKINASE"/>
</dbReference>
<evidence type="ECO:0000256" key="4">
    <source>
        <dbReference type="ARBA" id="ARBA00022777"/>
    </source>
</evidence>
<dbReference type="AlphaFoldDB" id="A0A9X8Y930"/>
<protein>
    <recommendedName>
        <fullName evidence="9">Ribokinase</fullName>
        <shortName evidence="9">RK</shortName>
        <ecNumber evidence="9">2.7.1.15</ecNumber>
    </recommendedName>
</protein>
<comment type="subcellular location">
    <subcellularLocation>
        <location evidence="9">Cytoplasm</location>
    </subcellularLocation>
</comment>
<feature type="binding site" evidence="9">
    <location>
        <position position="278"/>
    </location>
    <ligand>
        <name>K(+)</name>
        <dbReference type="ChEBI" id="CHEBI:29103"/>
    </ligand>
</feature>
<evidence type="ECO:0000256" key="6">
    <source>
        <dbReference type="ARBA" id="ARBA00022842"/>
    </source>
</evidence>